<accession>A0A1F6M4Q9</accession>
<sequence>MEKKSHTDKQKALFEQLKLMRNCPLCKSEYTHETLELVEEGTGTHLVHLTCVQCKNAMLALIVVSKLGMSSVGMLTDLNAPDAKRLYRKNAIAEESVLDFHDYLKTRSHEFIHLLKS</sequence>
<protein>
    <submittedName>
        <fullName evidence="1">Uncharacterized protein</fullName>
    </submittedName>
</protein>
<gene>
    <name evidence="1" type="ORF">A3B90_00830</name>
</gene>
<evidence type="ECO:0000313" key="2">
    <source>
        <dbReference type="Proteomes" id="UP000178742"/>
    </source>
</evidence>
<name>A0A1F6M4Q9_9BACT</name>
<evidence type="ECO:0000313" key="1">
    <source>
        <dbReference type="EMBL" id="OGH66533.1"/>
    </source>
</evidence>
<reference evidence="1 2" key="1">
    <citation type="journal article" date="2016" name="Nat. Commun.">
        <title>Thousands of microbial genomes shed light on interconnected biogeochemical processes in an aquifer system.</title>
        <authorList>
            <person name="Anantharaman K."/>
            <person name="Brown C.T."/>
            <person name="Hug L.A."/>
            <person name="Sharon I."/>
            <person name="Castelle C.J."/>
            <person name="Probst A.J."/>
            <person name="Thomas B.C."/>
            <person name="Singh A."/>
            <person name="Wilkins M.J."/>
            <person name="Karaoz U."/>
            <person name="Brodie E.L."/>
            <person name="Williams K.H."/>
            <person name="Hubbard S.S."/>
            <person name="Banfield J.F."/>
        </authorList>
    </citation>
    <scope>NUCLEOTIDE SEQUENCE [LARGE SCALE GENOMIC DNA]</scope>
</reference>
<dbReference type="Proteomes" id="UP000178742">
    <property type="component" value="Unassembled WGS sequence"/>
</dbReference>
<organism evidence="1 2">
    <name type="scientific">Candidatus Magasanikbacteria bacterium RIFCSPHIGHO2_02_FULL_41_13</name>
    <dbReference type="NCBI Taxonomy" id="1798676"/>
    <lineage>
        <taxon>Bacteria</taxon>
        <taxon>Candidatus Magasanikiibacteriota</taxon>
    </lineage>
</organism>
<proteinExistence type="predicted"/>
<dbReference type="EMBL" id="MFPX01000017">
    <property type="protein sequence ID" value="OGH66533.1"/>
    <property type="molecule type" value="Genomic_DNA"/>
</dbReference>
<comment type="caution">
    <text evidence="1">The sequence shown here is derived from an EMBL/GenBank/DDBJ whole genome shotgun (WGS) entry which is preliminary data.</text>
</comment>
<dbReference type="STRING" id="1798676.A3B90_00830"/>
<dbReference type="AlphaFoldDB" id="A0A1F6M4Q9"/>